<evidence type="ECO:0000313" key="4">
    <source>
        <dbReference type="Proteomes" id="UP000316313"/>
    </source>
</evidence>
<reference evidence="3 4" key="1">
    <citation type="submission" date="2019-03" db="EMBL/GenBank/DDBJ databases">
        <title>The complete genome sequence of Swingsia samuiensis NBRC107927(T).</title>
        <authorList>
            <person name="Chua K.-O."/>
            <person name="Chan K.-G."/>
            <person name="See-Too W.-S."/>
        </authorList>
    </citation>
    <scope>NUCLEOTIDE SEQUENCE [LARGE SCALE GENOMIC DNA]</scope>
    <source>
        <strain evidence="3 4">AH83</strain>
    </source>
</reference>
<evidence type="ECO:0000259" key="2">
    <source>
        <dbReference type="Pfam" id="PF02563"/>
    </source>
</evidence>
<dbReference type="PANTHER" id="PTHR33619:SF3">
    <property type="entry name" value="POLYSACCHARIDE EXPORT PROTEIN GFCE-RELATED"/>
    <property type="match status" value="1"/>
</dbReference>
<evidence type="ECO:0000256" key="1">
    <source>
        <dbReference type="ARBA" id="ARBA00022729"/>
    </source>
</evidence>
<dbReference type="PANTHER" id="PTHR33619">
    <property type="entry name" value="POLYSACCHARIDE EXPORT PROTEIN GFCE-RELATED"/>
    <property type="match status" value="1"/>
</dbReference>
<name>A0A4Y6UHD2_9PROT</name>
<protein>
    <recommendedName>
        <fullName evidence="2">Polysaccharide export protein N-terminal domain-containing protein</fullName>
    </recommendedName>
</protein>
<proteinExistence type="predicted"/>
<dbReference type="OrthoDB" id="7198507at2"/>
<sequence>MISETFTMKLKQLPLSVALLSGLVFLPLTSCSLPNAGPLAEPVEKTRNVHIVNVTPEIANAMNVAENQKKEKDLTEALYFLNNSSPYRTTSIHPGDTLNISLWSFQGADESSLATSPSQAPQKTALGSFQVNTAGNITLPYVGSIRVAGKTPDQARRSIVSSYVRRNIVNDPDITVDVASTQTGITVTGSIGQPKILSWSPGGMSLSQAITLALGNGTSSLSENSNLDKNTNAIRVSVVRHEQEAQLPISVALEKDIALQPADKVIIKKESPVQVVVMGGGINHNGLYGFGESPSLSGTLAQAQGLNPNSANSTRIFVFRREPNSQMSLYVFSWKDGNGLIAAQDFPIKNKDVVYVAESPMVPIARVINTIFQMALPAAILR</sequence>
<dbReference type="Pfam" id="PF02563">
    <property type="entry name" value="Poly_export"/>
    <property type="match status" value="1"/>
</dbReference>
<organism evidence="3 4">
    <name type="scientific">Swingsia samuiensis</name>
    <dbReference type="NCBI Taxonomy" id="1293412"/>
    <lineage>
        <taxon>Bacteria</taxon>
        <taxon>Pseudomonadati</taxon>
        <taxon>Pseudomonadota</taxon>
        <taxon>Alphaproteobacteria</taxon>
        <taxon>Acetobacterales</taxon>
        <taxon>Acetobacteraceae</taxon>
        <taxon>Swingsia</taxon>
    </lineage>
</organism>
<keyword evidence="4" id="KW-1185">Reference proteome</keyword>
<evidence type="ECO:0000313" key="3">
    <source>
        <dbReference type="EMBL" id="QDH16999.1"/>
    </source>
</evidence>
<dbReference type="EMBL" id="CP038141">
    <property type="protein sequence ID" value="QDH16999.1"/>
    <property type="molecule type" value="Genomic_DNA"/>
</dbReference>
<dbReference type="InterPro" id="IPR049712">
    <property type="entry name" value="Poly_export"/>
</dbReference>
<feature type="domain" description="Polysaccharide export protein N-terminal" evidence="2">
    <location>
        <begin position="89"/>
        <end position="178"/>
    </location>
</feature>
<dbReference type="AlphaFoldDB" id="A0A4Y6UHD2"/>
<dbReference type="Gene3D" id="3.10.560.10">
    <property type="entry name" value="Outer membrane lipoprotein wza domain like"/>
    <property type="match status" value="2"/>
</dbReference>
<dbReference type="InterPro" id="IPR003715">
    <property type="entry name" value="Poly_export_N"/>
</dbReference>
<dbReference type="GO" id="GO:0015159">
    <property type="term" value="F:polysaccharide transmembrane transporter activity"/>
    <property type="evidence" value="ECO:0007669"/>
    <property type="project" value="InterPro"/>
</dbReference>
<gene>
    <name evidence="3" type="ORF">E3D00_05050</name>
</gene>
<accession>A0A4Y6UHD2</accession>
<dbReference type="KEGG" id="ssam:E3D00_05050"/>
<dbReference type="Gene3D" id="3.30.1950.10">
    <property type="entry name" value="wza like domain"/>
    <property type="match status" value="1"/>
</dbReference>
<keyword evidence="1" id="KW-0732">Signal</keyword>
<dbReference type="Proteomes" id="UP000316313">
    <property type="component" value="Chromosome"/>
</dbReference>